<evidence type="ECO:0000313" key="2">
    <source>
        <dbReference type="Proteomes" id="UP001161391"/>
    </source>
</evidence>
<gene>
    <name evidence="1" type="primary">phrB</name>
    <name evidence="1" type="ORF">GCM10007853_29440</name>
</gene>
<dbReference type="InterPro" id="IPR036134">
    <property type="entry name" value="Crypto/Photolyase_FAD-like_sf"/>
</dbReference>
<organism evidence="1 2">
    <name type="scientific">Algimonas ampicilliniresistens</name>
    <dbReference type="NCBI Taxonomy" id="1298735"/>
    <lineage>
        <taxon>Bacteria</taxon>
        <taxon>Pseudomonadati</taxon>
        <taxon>Pseudomonadota</taxon>
        <taxon>Alphaproteobacteria</taxon>
        <taxon>Maricaulales</taxon>
        <taxon>Robiginitomaculaceae</taxon>
        <taxon>Algimonas</taxon>
    </lineage>
</organism>
<dbReference type="PANTHER" id="PTHR38657">
    <property type="entry name" value="SLR1343 PROTEIN"/>
    <property type="match status" value="1"/>
</dbReference>
<proteinExistence type="predicted"/>
<dbReference type="EMBL" id="BSNK01000002">
    <property type="protein sequence ID" value="GLQ25070.1"/>
    <property type="molecule type" value="Genomic_DNA"/>
</dbReference>
<dbReference type="InterPro" id="IPR014729">
    <property type="entry name" value="Rossmann-like_a/b/a_fold"/>
</dbReference>
<dbReference type="Gene3D" id="1.10.10.1710">
    <property type="entry name" value="Deoxyribodipyrimidine photolyase-related"/>
    <property type="match status" value="1"/>
</dbReference>
<dbReference type="InterPro" id="IPR007357">
    <property type="entry name" value="PhrB-like"/>
</dbReference>
<dbReference type="Gene3D" id="1.25.40.80">
    <property type="match status" value="1"/>
</dbReference>
<name>A0ABQ5VEF1_9PROT</name>
<reference evidence="1" key="1">
    <citation type="journal article" date="2014" name="Int. J. Syst. Evol. Microbiol.">
        <title>Complete genome of a new Firmicutes species belonging to the dominant human colonic microbiota ('Ruminococcus bicirculans') reveals two chromosomes and a selective capacity to utilize plant glucans.</title>
        <authorList>
            <consortium name="NISC Comparative Sequencing Program"/>
            <person name="Wegmann U."/>
            <person name="Louis P."/>
            <person name="Goesmann A."/>
            <person name="Henrissat B."/>
            <person name="Duncan S.H."/>
            <person name="Flint H.J."/>
        </authorList>
    </citation>
    <scope>NUCLEOTIDE SEQUENCE</scope>
    <source>
        <strain evidence="1">NBRC 108219</strain>
    </source>
</reference>
<accession>A0ABQ5VEF1</accession>
<dbReference type="SUPFAM" id="SSF48173">
    <property type="entry name" value="Cryptochrome/photolyase FAD-binding domain"/>
    <property type="match status" value="1"/>
</dbReference>
<dbReference type="InterPro" id="IPR052551">
    <property type="entry name" value="UV-DNA_repair_photolyase"/>
</dbReference>
<dbReference type="PANTHER" id="PTHR38657:SF1">
    <property type="entry name" value="SLR1343 PROTEIN"/>
    <property type="match status" value="1"/>
</dbReference>
<comment type="caution">
    <text evidence="1">The sequence shown here is derived from an EMBL/GenBank/DDBJ whole genome shotgun (WGS) entry which is preliminary data.</text>
</comment>
<dbReference type="Proteomes" id="UP001161391">
    <property type="component" value="Unassembled WGS sequence"/>
</dbReference>
<protein>
    <submittedName>
        <fullName evidence="1">(6-4) photolyase</fullName>
    </submittedName>
</protein>
<keyword evidence="2" id="KW-1185">Reference proteome</keyword>
<evidence type="ECO:0000313" key="1">
    <source>
        <dbReference type="EMBL" id="GLQ25070.1"/>
    </source>
</evidence>
<dbReference type="Gene3D" id="3.40.50.620">
    <property type="entry name" value="HUPs"/>
    <property type="match status" value="1"/>
</dbReference>
<dbReference type="Gene3D" id="1.10.579.10">
    <property type="entry name" value="DNA Cyclobutane Dipyrimidine Photolyase, subunit A, domain 3"/>
    <property type="match status" value="1"/>
</dbReference>
<reference evidence="1" key="2">
    <citation type="submission" date="2023-01" db="EMBL/GenBank/DDBJ databases">
        <title>Draft genome sequence of Algimonas ampicilliniresistens strain NBRC 108219.</title>
        <authorList>
            <person name="Sun Q."/>
            <person name="Mori K."/>
        </authorList>
    </citation>
    <scope>NUCLEOTIDE SEQUENCE</scope>
    <source>
        <strain evidence="1">NBRC 108219</strain>
    </source>
</reference>
<dbReference type="Pfam" id="PF04244">
    <property type="entry name" value="DPRP"/>
    <property type="match status" value="1"/>
</dbReference>
<sequence>MTKLIPIFADHLSHDLSALQYANKADARILMVEVREEAETVPHHRKKLIFLFSAMRHFAEELREDGWRVDYIALTDPQNTHSFTDEVKRALDRHTISEIFVCQPGNWRVQEVVKSWEEMFDLRVTIVPDDRFICSSDEFEQWAEGRKQLRMEYFYRDMRRKTGLLMVRDKPEGGVWNYDQENRKPPKSGLDYPEAPQFQPDRLTRSVIDMVAAEFPTRFGTIEGFQWGVTRDDALASLQDFVAHRLNGFGHYQDAMVGGEPFLFHSLIGLYLNCGLLRPLEVCETVAQAYADDAAPLNAVEGFVRQIIGWREYVRGIYFLKMPDYKDQNFFGNLRTLPDFYWTGDTDMNCLKQSIDQTIDHAYAHHIQRLMITGNFALLTSIDPVRVHEWYLAVYADAFEWVELPNTLGMSQFGDGGLLGSKPYASSGNYINKMSDYCGDCRYKVKERVGEDACPFNALYWHFMARNEDKLRGNNRLNMVYRNLDNMDGDTRDALMDRAEQVISQLKPSHADDYL</sequence>
<dbReference type="RefSeq" id="WP_284392206.1">
    <property type="nucleotide sequence ID" value="NZ_BSNK01000002.1"/>
</dbReference>